<protein>
    <submittedName>
        <fullName evidence="2">Uncharacterized protein</fullName>
    </submittedName>
</protein>
<gene>
    <name evidence="2" type="ORF">F9L07_11230</name>
</gene>
<sequence>MTTTERRLVVAGAVLGLLLGGCGGGDGSTGGAPGGPAAPAEPADPADPPGGAPAPPATFDADVVPGADGVRITYTLRNDGTGELLVVDGVPRPSGATVRYAPDRAYVTGRGADGILLSQRVFPWPDTDGMAWDQAPRVGVTRLAAGQELRRELTVAEPFVRAHPFGDDLGDGPVALPAHPSEVTFCLGVIAPPYPPALALDEGEGEDDVPTVNHGNVPWAAQHQLCSDPVPLD</sequence>
<feature type="compositionally biased region" description="Pro residues" evidence="1">
    <location>
        <begin position="45"/>
        <end position="56"/>
    </location>
</feature>
<feature type="region of interest" description="Disordered" evidence="1">
    <location>
        <begin position="27"/>
        <end position="57"/>
    </location>
</feature>
<reference evidence="2 3" key="1">
    <citation type="submission" date="2019-09" db="EMBL/GenBank/DDBJ databases">
        <title>Pimelobacter sp. isolated from Paulinella.</title>
        <authorList>
            <person name="Jeong S.E."/>
        </authorList>
    </citation>
    <scope>NUCLEOTIDE SEQUENCE [LARGE SCALE GENOMIC DNA]</scope>
    <source>
        <strain evidence="2 3">Pch-N</strain>
    </source>
</reference>
<dbReference type="EMBL" id="WBVM01000001">
    <property type="protein sequence ID" value="KAB2812349.1"/>
    <property type="molecule type" value="Genomic_DNA"/>
</dbReference>
<dbReference type="RefSeq" id="WP_151579725.1">
    <property type="nucleotide sequence ID" value="NZ_WBVM01000001.1"/>
</dbReference>
<proteinExistence type="predicted"/>
<comment type="caution">
    <text evidence="2">The sequence shown here is derived from an EMBL/GenBank/DDBJ whole genome shotgun (WGS) entry which is preliminary data.</text>
</comment>
<name>A0A7J5E2A8_NOCSI</name>
<dbReference type="Proteomes" id="UP000449906">
    <property type="component" value="Unassembled WGS sequence"/>
</dbReference>
<dbReference type="PROSITE" id="PS51257">
    <property type="entry name" value="PROKAR_LIPOPROTEIN"/>
    <property type="match status" value="1"/>
</dbReference>
<dbReference type="AlphaFoldDB" id="A0A7J5E2A8"/>
<evidence type="ECO:0000313" key="3">
    <source>
        <dbReference type="Proteomes" id="UP000449906"/>
    </source>
</evidence>
<evidence type="ECO:0000313" key="2">
    <source>
        <dbReference type="EMBL" id="KAB2812349.1"/>
    </source>
</evidence>
<evidence type="ECO:0000256" key="1">
    <source>
        <dbReference type="SAM" id="MobiDB-lite"/>
    </source>
</evidence>
<accession>A0A7J5E2A8</accession>
<organism evidence="2 3">
    <name type="scientific">Nocardioides simplex</name>
    <name type="common">Arthrobacter simplex</name>
    <dbReference type="NCBI Taxonomy" id="2045"/>
    <lineage>
        <taxon>Bacteria</taxon>
        <taxon>Bacillati</taxon>
        <taxon>Actinomycetota</taxon>
        <taxon>Actinomycetes</taxon>
        <taxon>Propionibacteriales</taxon>
        <taxon>Nocardioidaceae</taxon>
        <taxon>Pimelobacter</taxon>
    </lineage>
</organism>